<accession>A0ABW8GNM9</accession>
<proteinExistence type="predicted"/>
<name>A0ABW8GNM9_9PROT</name>
<reference evidence="1 2" key="1">
    <citation type="submission" date="2024-11" db="EMBL/GenBank/DDBJ databases">
        <authorList>
            <person name="Kaparullina E.N."/>
            <person name="Delegan Y.A."/>
            <person name="Doronina N.V."/>
        </authorList>
    </citation>
    <scope>NUCLEOTIDE SEQUENCE [LARGE SCALE GENOMIC DNA]</scope>
    <source>
        <strain evidence="1 2">7sh_L</strain>
    </source>
</reference>
<gene>
    <name evidence="1" type="ORF">ACIKP9_12315</name>
</gene>
<dbReference type="RefSeq" id="WP_400883342.1">
    <property type="nucleotide sequence ID" value="NZ_JBIWXY010000002.1"/>
</dbReference>
<sequence>MSNHEVVLAEVFEIARSHMSWTSMRAALKDQNIVISIGWDKTYKKILESYKKPEEILAIAEKVKVIYLNSIWYGNKVLRIGKINPKYIPQIMTSLEGLKIQDSEFKKTFPYPIDITTLKQCSILPTLVHIKKETDSLLLIFCAKRHYFERETFEIDALTDSVKKAFGSYDSLVALRHVETQGFDTIRISSDGYVEFGADLIDKIGLDDHRMFIGNLIGEFYGYMKHLLKLDDNELKIISYSGLLQKLYSEEDGRIVEIGHDTGTTGGIVEEKMRRKTMDVRDENFHKGGMEASTGVSLFSLGKTWTVAGSASEPELLLPGSIRTLANNSQGTYEAILKGCITQAHYGWIISKIKQYLDEDSSKK</sequence>
<keyword evidence="2" id="KW-1185">Reference proteome</keyword>
<evidence type="ECO:0000313" key="1">
    <source>
        <dbReference type="EMBL" id="MFJ5447017.1"/>
    </source>
</evidence>
<dbReference type="Proteomes" id="UP001617669">
    <property type="component" value="Unassembled WGS sequence"/>
</dbReference>
<dbReference type="EMBL" id="JBIWXY010000002">
    <property type="protein sequence ID" value="MFJ5447017.1"/>
    <property type="molecule type" value="Genomic_DNA"/>
</dbReference>
<organism evidence="1 2">
    <name type="scientific">Methylobacillus methanolivorans</name>
    <dbReference type="NCBI Taxonomy" id="1848927"/>
    <lineage>
        <taxon>Bacteria</taxon>
        <taxon>Pseudomonadati</taxon>
        <taxon>Pseudomonadota</taxon>
        <taxon>Betaproteobacteria</taxon>
        <taxon>Nitrosomonadales</taxon>
        <taxon>Methylophilaceae</taxon>
        <taxon>Methylobacillus</taxon>
    </lineage>
</organism>
<protein>
    <submittedName>
        <fullName evidence="1">Uncharacterized protein</fullName>
    </submittedName>
</protein>
<evidence type="ECO:0000313" key="2">
    <source>
        <dbReference type="Proteomes" id="UP001617669"/>
    </source>
</evidence>
<comment type="caution">
    <text evidence="1">The sequence shown here is derived from an EMBL/GenBank/DDBJ whole genome shotgun (WGS) entry which is preliminary data.</text>
</comment>